<evidence type="ECO:0000313" key="3">
    <source>
        <dbReference type="EMBL" id="JAG61308.1"/>
    </source>
</evidence>
<reference evidence="2" key="2">
    <citation type="submission" date="2014-07" db="EMBL/GenBank/DDBJ databases">
        <authorList>
            <person name="Hull J."/>
        </authorList>
    </citation>
    <scope>NUCLEOTIDE SEQUENCE</scope>
</reference>
<gene>
    <name evidence="2" type="ORF">CM83_4742</name>
</gene>
<feature type="compositionally biased region" description="Basic residues" evidence="1">
    <location>
        <begin position="78"/>
        <end position="99"/>
    </location>
</feature>
<reference evidence="3" key="3">
    <citation type="submission" date="2014-09" db="EMBL/GenBank/DDBJ databases">
        <authorList>
            <person name="Magalhaes I.L.F."/>
            <person name="Oliveira U."/>
            <person name="Santos F.R."/>
            <person name="Vidigal T.H.D.A."/>
            <person name="Brescovit A.D."/>
            <person name="Santos A.J."/>
        </authorList>
    </citation>
    <scope>NUCLEOTIDE SEQUENCE</scope>
</reference>
<evidence type="ECO:0000256" key="1">
    <source>
        <dbReference type="SAM" id="MobiDB-lite"/>
    </source>
</evidence>
<sequence length="99" mass="11030">MTSPPGPSPQKRRSGDAEINHESTVNEEELKAMIKRTMAMTRGLPPRDFGPIINKIDKEPEVPPVPPKKPQAKEDKKKKTPGAGKKKQSIKKMSLKPKH</sequence>
<dbReference type="AlphaFoldDB" id="A0A0A9X2B3"/>
<organism evidence="2">
    <name type="scientific">Lygus hesperus</name>
    <name type="common">Western plant bug</name>
    <dbReference type="NCBI Taxonomy" id="30085"/>
    <lineage>
        <taxon>Eukaryota</taxon>
        <taxon>Metazoa</taxon>
        <taxon>Ecdysozoa</taxon>
        <taxon>Arthropoda</taxon>
        <taxon>Hexapoda</taxon>
        <taxon>Insecta</taxon>
        <taxon>Pterygota</taxon>
        <taxon>Neoptera</taxon>
        <taxon>Paraneoptera</taxon>
        <taxon>Hemiptera</taxon>
        <taxon>Heteroptera</taxon>
        <taxon>Panheteroptera</taxon>
        <taxon>Cimicomorpha</taxon>
        <taxon>Miridae</taxon>
        <taxon>Mirini</taxon>
        <taxon>Lygus</taxon>
    </lineage>
</organism>
<reference evidence="2" key="1">
    <citation type="journal article" date="2014" name="PLoS ONE">
        <title>Transcriptome-Based Identification of ABC Transporters in the Western Tarnished Plant Bug Lygus hesperus.</title>
        <authorList>
            <person name="Hull J.J."/>
            <person name="Chaney K."/>
            <person name="Geib S.M."/>
            <person name="Fabrick J.A."/>
            <person name="Brent C.S."/>
            <person name="Walsh D."/>
            <person name="Lavine L.C."/>
        </authorList>
    </citation>
    <scope>NUCLEOTIDE SEQUENCE</scope>
</reference>
<evidence type="ECO:0000313" key="2">
    <source>
        <dbReference type="EMBL" id="JAG11235.1"/>
    </source>
</evidence>
<name>A0A0A9X2B3_LYGHE</name>
<accession>A0A0A9X2B3</accession>
<proteinExistence type="predicted"/>
<dbReference type="EMBL" id="GBHO01032369">
    <property type="protein sequence ID" value="JAG11235.1"/>
    <property type="molecule type" value="Transcribed_RNA"/>
</dbReference>
<protein>
    <submittedName>
        <fullName evidence="2">Uncharacterized protein</fullName>
    </submittedName>
</protein>
<feature type="region of interest" description="Disordered" evidence="1">
    <location>
        <begin position="1"/>
        <end position="99"/>
    </location>
</feature>
<dbReference type="EMBL" id="GBRD01004513">
    <property type="protein sequence ID" value="JAG61308.1"/>
    <property type="molecule type" value="Transcribed_RNA"/>
</dbReference>